<feature type="transmembrane region" description="Helical" evidence="1">
    <location>
        <begin position="148"/>
        <end position="171"/>
    </location>
</feature>
<feature type="transmembrane region" description="Helical" evidence="1">
    <location>
        <begin position="34"/>
        <end position="53"/>
    </location>
</feature>
<organism evidence="2 3">
    <name type="scientific">Gramella jeungdoensis</name>
    <dbReference type="NCBI Taxonomy" id="708091"/>
    <lineage>
        <taxon>Bacteria</taxon>
        <taxon>Pseudomonadati</taxon>
        <taxon>Bacteroidota</taxon>
        <taxon>Flavobacteriia</taxon>
        <taxon>Flavobacteriales</taxon>
        <taxon>Flavobacteriaceae</taxon>
        <taxon>Christiangramia</taxon>
    </lineage>
</organism>
<feature type="transmembrane region" description="Helical" evidence="1">
    <location>
        <begin position="100"/>
        <end position="120"/>
    </location>
</feature>
<dbReference type="RefSeq" id="WP_252114643.1">
    <property type="nucleotide sequence ID" value="NZ_JAMSCK010000005.1"/>
</dbReference>
<accession>A0ABT0Z6S5</accession>
<dbReference type="Proteomes" id="UP001155077">
    <property type="component" value="Unassembled WGS sequence"/>
</dbReference>
<feature type="transmembrane region" description="Helical" evidence="1">
    <location>
        <begin position="362"/>
        <end position="379"/>
    </location>
</feature>
<keyword evidence="3" id="KW-1185">Reference proteome</keyword>
<feature type="transmembrane region" description="Helical" evidence="1">
    <location>
        <begin position="6"/>
        <end position="22"/>
    </location>
</feature>
<dbReference type="EMBL" id="JAMSCK010000005">
    <property type="protein sequence ID" value="MCM8570479.1"/>
    <property type="molecule type" value="Genomic_DNA"/>
</dbReference>
<feature type="transmembrane region" description="Helical" evidence="1">
    <location>
        <begin position="219"/>
        <end position="238"/>
    </location>
</feature>
<feature type="transmembrane region" description="Helical" evidence="1">
    <location>
        <begin position="293"/>
        <end position="313"/>
    </location>
</feature>
<evidence type="ECO:0000256" key="1">
    <source>
        <dbReference type="SAM" id="Phobius"/>
    </source>
</evidence>
<sequence>MVGVILLIILLFGLNQTIFGAYKKKHPFFDTKKMNLVYLYHLLFFGVYSWYAYNNPSDSHRYFDDVQVHDGSWLDLFGTDTKFIDFIAYPFYKLGFSYDMLMLLFAWFGYLGFLYGYLFFREQIPIKVKVFKNIDLFTLILFFPNMHFWTASLGKGAPIFLGLMMFSYAIINPKGRIFLLIFSSIIIFYIRPHVFMFVAVGAVLGYMSGKEKVSFRKKLLVYITLIGALILLQDKILAVMNLQNSDNLIEDFQAAAEKNSEDLSTAGSGVDMSSYPLPLKLFTFWFRPLFFDAPNILGLITSVENFIYLLLFFKILKKDFIKFLKRSPSFVKMGLVIFLTGSLAMTFVMSNLGIIMRQKTMVMYYLFFVIYYYLAEKKYRKIIRIRKIRKSQEENRKSEELVLE</sequence>
<comment type="caution">
    <text evidence="2">The sequence shown here is derived from an EMBL/GenBank/DDBJ whole genome shotgun (WGS) entry which is preliminary data.</text>
</comment>
<feature type="transmembrane region" description="Helical" evidence="1">
    <location>
        <begin position="177"/>
        <end position="207"/>
    </location>
</feature>
<evidence type="ECO:0000313" key="2">
    <source>
        <dbReference type="EMBL" id="MCM8570479.1"/>
    </source>
</evidence>
<evidence type="ECO:0008006" key="4">
    <source>
        <dbReference type="Google" id="ProtNLM"/>
    </source>
</evidence>
<keyword evidence="1" id="KW-0472">Membrane</keyword>
<evidence type="ECO:0000313" key="3">
    <source>
        <dbReference type="Proteomes" id="UP001155077"/>
    </source>
</evidence>
<proteinExistence type="predicted"/>
<gene>
    <name evidence="2" type="ORF">NE848_13880</name>
</gene>
<keyword evidence="1" id="KW-0812">Transmembrane</keyword>
<name>A0ABT0Z6S5_9FLAO</name>
<reference evidence="2" key="1">
    <citation type="submission" date="2022-06" db="EMBL/GenBank/DDBJ databases">
        <title>Gramella sediminis sp. nov., isolated from deep-sea sediment of the Indian Ocean.</title>
        <authorList>
            <person name="Yang L."/>
        </authorList>
    </citation>
    <scope>NUCLEOTIDE SEQUENCE</scope>
    <source>
        <strain evidence="2">HMD3159</strain>
    </source>
</reference>
<protein>
    <recommendedName>
        <fullName evidence="4">Oligosaccharide repeat unit polymerase</fullName>
    </recommendedName>
</protein>
<keyword evidence="1" id="KW-1133">Transmembrane helix</keyword>
<feature type="transmembrane region" description="Helical" evidence="1">
    <location>
        <begin position="334"/>
        <end position="356"/>
    </location>
</feature>